<evidence type="ECO:0000259" key="2">
    <source>
        <dbReference type="SMART" id="SM00939"/>
    </source>
</evidence>
<proteinExistence type="predicted"/>
<dbReference type="InterPro" id="IPR005674">
    <property type="entry name" value="CocE/Ser_esterase"/>
</dbReference>
<evidence type="ECO:0000313" key="3">
    <source>
        <dbReference type="EMBL" id="SMQ85482.1"/>
    </source>
</evidence>
<dbReference type="Proteomes" id="UP000194474">
    <property type="component" value="Unassembled WGS sequence"/>
</dbReference>
<dbReference type="PANTHER" id="PTHR43056">
    <property type="entry name" value="PEPTIDASE S9 PROLYL OLIGOPEPTIDASE"/>
    <property type="match status" value="1"/>
</dbReference>
<name>A0A1Y6G5P7_9HYPH</name>
<evidence type="ECO:0000256" key="1">
    <source>
        <dbReference type="ARBA" id="ARBA00022801"/>
    </source>
</evidence>
<dbReference type="Gene3D" id="1.10.3020.10">
    <property type="entry name" value="alpha-amino acid ester hydrolase ( Helical cap domain)"/>
    <property type="match status" value="1"/>
</dbReference>
<gene>
    <name evidence="3" type="ORF">SAMN06295905_2759</name>
</gene>
<dbReference type="InterPro" id="IPR050585">
    <property type="entry name" value="Xaa-Pro_dipeptidyl-ppase/CocE"/>
</dbReference>
<dbReference type="EMBL" id="FXWK01000002">
    <property type="protein sequence ID" value="SMQ85482.1"/>
    <property type="molecule type" value="Genomic_DNA"/>
</dbReference>
<feature type="domain" description="Xaa-Pro dipeptidyl-peptidase C-terminal" evidence="2">
    <location>
        <begin position="334"/>
        <end position="630"/>
    </location>
</feature>
<dbReference type="SMART" id="SM00939">
    <property type="entry name" value="PepX_C"/>
    <property type="match status" value="1"/>
</dbReference>
<keyword evidence="4" id="KW-1185">Reference proteome</keyword>
<dbReference type="Gene3D" id="3.40.50.1820">
    <property type="entry name" value="alpha/beta hydrolase"/>
    <property type="match status" value="1"/>
</dbReference>
<dbReference type="OrthoDB" id="9806163at2"/>
<protein>
    <recommendedName>
        <fullName evidence="2">Xaa-Pro dipeptidyl-peptidase C-terminal domain-containing protein</fullName>
    </recommendedName>
</protein>
<evidence type="ECO:0000313" key="4">
    <source>
        <dbReference type="Proteomes" id="UP000194474"/>
    </source>
</evidence>
<dbReference type="InterPro" id="IPR029058">
    <property type="entry name" value="AB_hydrolase_fold"/>
</dbReference>
<reference evidence="4" key="1">
    <citation type="submission" date="2017-04" db="EMBL/GenBank/DDBJ databases">
        <authorList>
            <person name="Varghese N."/>
            <person name="Submissions S."/>
        </authorList>
    </citation>
    <scope>NUCLEOTIDE SEQUENCE [LARGE SCALE GENOMIC DNA]</scope>
</reference>
<dbReference type="AlphaFoldDB" id="A0A1Y6G5P7"/>
<accession>A0A1Y6G5P7</accession>
<dbReference type="InterPro" id="IPR013736">
    <property type="entry name" value="Xaa-Pro_dipept_C"/>
</dbReference>
<dbReference type="SUPFAM" id="SSF53474">
    <property type="entry name" value="alpha/beta-Hydrolases"/>
    <property type="match status" value="1"/>
</dbReference>
<keyword evidence="1" id="KW-0378">Hydrolase</keyword>
<dbReference type="GO" id="GO:0008239">
    <property type="term" value="F:dipeptidyl-peptidase activity"/>
    <property type="evidence" value="ECO:0007669"/>
    <property type="project" value="InterPro"/>
</dbReference>
<dbReference type="PANTHER" id="PTHR43056:SF10">
    <property type="entry name" value="COCE_NOND FAMILY, PUTATIVE (AFU_ORTHOLOGUE AFUA_7G00600)-RELATED"/>
    <property type="match status" value="1"/>
</dbReference>
<dbReference type="InterPro" id="IPR000383">
    <property type="entry name" value="Xaa-Pro-like_dom"/>
</dbReference>
<organism evidence="3 4">
    <name type="scientific">Devosia lucknowensis</name>
    <dbReference type="NCBI Taxonomy" id="1096929"/>
    <lineage>
        <taxon>Bacteria</taxon>
        <taxon>Pseudomonadati</taxon>
        <taxon>Pseudomonadota</taxon>
        <taxon>Alphaproteobacteria</taxon>
        <taxon>Hyphomicrobiales</taxon>
        <taxon>Devosiaceae</taxon>
        <taxon>Devosia</taxon>
    </lineage>
</organism>
<dbReference type="InterPro" id="IPR008979">
    <property type="entry name" value="Galactose-bd-like_sf"/>
</dbReference>
<dbReference type="SUPFAM" id="SSF49785">
    <property type="entry name" value="Galactose-binding domain-like"/>
    <property type="match status" value="1"/>
</dbReference>
<sequence length="637" mass="70814">MTETSHSAAPYDVVIARSVKCVARDGVKLSLDIYRPAKDGEALPGPFPAVITRSPYDTRSGKGPSGQAGNGEYFAKRGYLYVVQDSRGRFGSEGDFVLLDEKEGEDGYDVIEWLAAQPYCNGMIGTQGSSLRAWNQTATAIFRPPHLKAMWVNQSGSNGFMHAVRHHGTLELRWLAWLLTNAIHSQEAHADPALQTTLVRNAENMFDWFKRLPWSEGNSPLSPLPKWEKRALDFYRNGDFSDFWVNPTLNPEAYRGETADIPTMYAGAWYDTYPRATIKNYSDLSTRLSHQYLLMAGGVHGGPNFDNPLVGNVDMGKGAPIKGNIHKDRHEIMLAFFDRFLRGDDKAWQDQPPVRYFHMGGDGSRSPAGRLVHGGSWKTADQWPPRGSTPQTWNLHRGGGLSPQPPAAHAPTSYVFDPARPMPTVASNVSSMTQNLPPFPRMMRTGDPISLRESIVLQGASDQVTHAGVHGAEAPFGDLADRPDALSFTSDSLDRDLDVTGAPEVEIFLSSDAPDTDIFVQLQDVYPASETWPDGYRMNLTESIFRVRYRDGFDRPTMMKPGEVVRVRFELYPISNRFQAGHRVRLLVSSASFPRFDVNPNTGEPIGRHTQMRVAVNAIHHDPVHASRLILPVMEGN</sequence>
<dbReference type="Pfam" id="PF02129">
    <property type="entry name" value="Peptidase_S15"/>
    <property type="match status" value="1"/>
</dbReference>
<dbReference type="NCBIfam" id="TIGR00976">
    <property type="entry name" value="CocE_NonD"/>
    <property type="match status" value="2"/>
</dbReference>
<dbReference type="Pfam" id="PF08530">
    <property type="entry name" value="PepX_C"/>
    <property type="match status" value="1"/>
</dbReference>
<dbReference type="Gene3D" id="2.60.120.260">
    <property type="entry name" value="Galactose-binding domain-like"/>
    <property type="match status" value="1"/>
</dbReference>
<dbReference type="RefSeq" id="WP_086471145.1">
    <property type="nucleotide sequence ID" value="NZ_FXWK01000002.1"/>
</dbReference>